<protein>
    <recommendedName>
        <fullName evidence="3">Capsule synthesis protein CapA domain-containing protein</fullName>
    </recommendedName>
</protein>
<dbReference type="InterPro" id="IPR036582">
    <property type="entry name" value="Mao_N_sf"/>
</dbReference>
<dbReference type="AlphaFoldDB" id="A0A7C4Y633"/>
<organism evidence="4">
    <name type="scientific">Caldisericum exile</name>
    <dbReference type="NCBI Taxonomy" id="693075"/>
    <lineage>
        <taxon>Bacteria</taxon>
        <taxon>Pseudomonadati</taxon>
        <taxon>Caldisericota/Cryosericota group</taxon>
        <taxon>Caldisericota</taxon>
        <taxon>Caldisericia</taxon>
        <taxon>Caldisericales</taxon>
        <taxon>Caldisericaceae</taxon>
        <taxon>Caldisericum</taxon>
    </lineage>
</organism>
<evidence type="ECO:0000256" key="1">
    <source>
        <dbReference type="ARBA" id="ARBA00005662"/>
    </source>
</evidence>
<evidence type="ECO:0000256" key="2">
    <source>
        <dbReference type="SAM" id="Phobius"/>
    </source>
</evidence>
<dbReference type="InterPro" id="IPR052169">
    <property type="entry name" value="CW_Biosynth-Accessory"/>
</dbReference>
<dbReference type="SUPFAM" id="SSF56300">
    <property type="entry name" value="Metallo-dependent phosphatases"/>
    <property type="match status" value="1"/>
</dbReference>
<dbReference type="PANTHER" id="PTHR33393:SF11">
    <property type="entry name" value="POLYGLUTAMINE SYNTHESIS ACCESSORY PROTEIN RV0574C-RELATED"/>
    <property type="match status" value="1"/>
</dbReference>
<comment type="similarity">
    <text evidence="1">Belongs to the CapA family.</text>
</comment>
<comment type="caution">
    <text evidence="4">The sequence shown here is derived from an EMBL/GenBank/DDBJ whole genome shotgun (WGS) entry which is preliminary data.</text>
</comment>
<dbReference type="InterPro" id="IPR029052">
    <property type="entry name" value="Metallo-depent_PP-like"/>
</dbReference>
<name>A0A7C4Y633_9BACT</name>
<dbReference type="Gene3D" id="3.60.21.10">
    <property type="match status" value="1"/>
</dbReference>
<proteinExistence type="inferred from homology"/>
<dbReference type="InterPro" id="IPR012854">
    <property type="entry name" value="Cu_amine_oxidase-like_N"/>
</dbReference>
<keyword evidence="2" id="KW-0812">Transmembrane</keyword>
<dbReference type="CDD" id="cd07381">
    <property type="entry name" value="MPP_CapA"/>
    <property type="match status" value="1"/>
</dbReference>
<reference evidence="4" key="1">
    <citation type="journal article" date="2020" name="mSystems">
        <title>Genome- and Community-Level Interaction Insights into Carbon Utilization and Element Cycling Functions of Hydrothermarchaeota in Hydrothermal Sediment.</title>
        <authorList>
            <person name="Zhou Z."/>
            <person name="Liu Y."/>
            <person name="Xu W."/>
            <person name="Pan J."/>
            <person name="Luo Z.H."/>
            <person name="Li M."/>
        </authorList>
    </citation>
    <scope>NUCLEOTIDE SEQUENCE [LARGE SCALE GENOMIC DNA]</scope>
    <source>
        <strain evidence="4">SpSt-794</strain>
    </source>
</reference>
<dbReference type="SMART" id="SM00854">
    <property type="entry name" value="PGA_cap"/>
    <property type="match status" value="1"/>
</dbReference>
<dbReference type="InterPro" id="IPR019079">
    <property type="entry name" value="Capsule_synth_CapA"/>
</dbReference>
<accession>A0A7C4Y633</accession>
<gene>
    <name evidence="4" type="ORF">ENV82_01200</name>
</gene>
<dbReference type="SUPFAM" id="SSF55383">
    <property type="entry name" value="Copper amine oxidase, domain N"/>
    <property type="match status" value="1"/>
</dbReference>
<dbReference type="Gene3D" id="3.30.457.10">
    <property type="entry name" value="Copper amine oxidase-like, N-terminal domain"/>
    <property type="match status" value="1"/>
</dbReference>
<dbReference type="Pfam" id="PF09587">
    <property type="entry name" value="PGA_cap"/>
    <property type="match status" value="1"/>
</dbReference>
<evidence type="ECO:0000259" key="3">
    <source>
        <dbReference type="SMART" id="SM00854"/>
    </source>
</evidence>
<feature type="domain" description="Capsule synthesis protein CapA" evidence="3">
    <location>
        <begin position="44"/>
        <end position="279"/>
    </location>
</feature>
<sequence length="489" mass="53885">MNKGDYIRERLIWMKKIIVILLAIFMFFSLFGEKEVVNGIETVSIIGVGDLMLGTNYPSSKYLPGKNILKGVEDILKDADITFGNLEGTILNSGGTPKTCKDCFTFRMPEYTVDYLKEAGFDVLSLANNHSRDFGATGAKNTMKLLDKTGIHYAGLTECPYTIFEKDGIKYGFCAFAPDYSGVMHFTDAVNIIKYLDARCDIVIVSFHMGAEGNGYEHITRKTEYFLGENRGDPYHLAREAIDAGADVVFGQGPHVTRAIDVYKNRFIAYSLGDFATYGRFDLTDACGVAPIIKIYVSKKGEFLSGRIYSIKLVERGIPVIDGNQTALKKIIDLTKSDIPESPLTMEKNGVFKLASKPVTVINLQIGKSTFTVDGISHTLDIPPLIKNGRTMLPIRAVIEALKGKVIFDEGERKVTITLGSKTIELSAYESTAKVNGIDTPIDSTNLQVTPEIINGRILLPVRFVTESLGCLVDWNPHTKTVTITYVGG</sequence>
<keyword evidence="2" id="KW-1133">Transmembrane helix</keyword>
<keyword evidence="2" id="KW-0472">Membrane</keyword>
<feature type="transmembrane region" description="Helical" evidence="2">
    <location>
        <begin position="12"/>
        <end position="31"/>
    </location>
</feature>
<dbReference type="Pfam" id="PF07833">
    <property type="entry name" value="Cu_amine_oxidN1"/>
    <property type="match status" value="1"/>
</dbReference>
<dbReference type="PANTHER" id="PTHR33393">
    <property type="entry name" value="POLYGLUTAMINE SYNTHESIS ACCESSORY PROTEIN RV0574C-RELATED"/>
    <property type="match status" value="1"/>
</dbReference>
<evidence type="ECO:0000313" key="4">
    <source>
        <dbReference type="EMBL" id="HGW60044.1"/>
    </source>
</evidence>
<dbReference type="EMBL" id="DTHV01000033">
    <property type="protein sequence ID" value="HGW60044.1"/>
    <property type="molecule type" value="Genomic_DNA"/>
</dbReference>